<proteinExistence type="predicted"/>
<evidence type="ECO:0000256" key="1">
    <source>
        <dbReference type="SAM" id="SignalP"/>
    </source>
</evidence>
<dbReference type="Proteomes" id="UP000642107">
    <property type="component" value="Unassembled WGS sequence"/>
</dbReference>
<feature type="chain" id="PRO_5046896050" description="Lipoprotein" evidence="1">
    <location>
        <begin position="22"/>
        <end position="250"/>
    </location>
</feature>
<evidence type="ECO:0000313" key="2">
    <source>
        <dbReference type="EMBL" id="MBD9698861.1"/>
    </source>
</evidence>
<protein>
    <recommendedName>
        <fullName evidence="4">Lipoprotein</fullName>
    </recommendedName>
</protein>
<gene>
    <name evidence="2" type="ORF">IGS67_05040</name>
</gene>
<feature type="signal peptide" evidence="1">
    <location>
        <begin position="1"/>
        <end position="21"/>
    </location>
</feature>
<name>A0ABR9DR50_9MICO</name>
<dbReference type="RefSeq" id="WP_192278468.1">
    <property type="nucleotide sequence ID" value="NZ_JACZDF010000002.1"/>
</dbReference>
<sequence length="250" mass="26697">MPLRRLRAVAAVAVVATALSACSFSFNVGQSDETTTPDGVLGGLRISYEIGARNSDHPDGAGPLRIGDPDILRDTYRDAGRTPARWSVRYRFPVPLTDTEGRTWEVQGVTDDAAAFFDPAFSEDGPVAVTAGLDGPVTLLVPDLADDGDAAPRTVHVRSITSEFESSLRDRPEHPRLFVDAATFGAFVEQAGGTPWYQIVHAGPGQGGPAEPTIVDVWVEHDDAQVRSSEAWDFDAALEDAGFDVPSHLG</sequence>
<accession>A0ABR9DR50</accession>
<dbReference type="EMBL" id="JACZDF010000002">
    <property type="protein sequence ID" value="MBD9698861.1"/>
    <property type="molecule type" value="Genomic_DNA"/>
</dbReference>
<keyword evidence="3" id="KW-1185">Reference proteome</keyword>
<comment type="caution">
    <text evidence="2">The sequence shown here is derived from an EMBL/GenBank/DDBJ whole genome shotgun (WGS) entry which is preliminary data.</text>
</comment>
<evidence type="ECO:0008006" key="4">
    <source>
        <dbReference type="Google" id="ProtNLM"/>
    </source>
</evidence>
<organism evidence="2 3">
    <name type="scientific">Flavimobilis rhizosphaerae</name>
    <dbReference type="NCBI Taxonomy" id="2775421"/>
    <lineage>
        <taxon>Bacteria</taxon>
        <taxon>Bacillati</taxon>
        <taxon>Actinomycetota</taxon>
        <taxon>Actinomycetes</taxon>
        <taxon>Micrococcales</taxon>
        <taxon>Jonesiaceae</taxon>
        <taxon>Flavimobilis</taxon>
    </lineage>
</organism>
<evidence type="ECO:0000313" key="3">
    <source>
        <dbReference type="Proteomes" id="UP000642107"/>
    </source>
</evidence>
<keyword evidence="1" id="KW-0732">Signal</keyword>
<reference evidence="2 3" key="1">
    <citation type="submission" date="2020-09" db="EMBL/GenBank/DDBJ databases">
        <title>Flavimobilis rhizosphaerae sp. nov., isolated from rhizosphere soil of Spartina alterniflora.</title>
        <authorList>
            <person name="Hanqin C."/>
        </authorList>
    </citation>
    <scope>NUCLEOTIDE SEQUENCE [LARGE SCALE GENOMIC DNA]</scope>
    <source>
        <strain evidence="2 3">GY 10621</strain>
    </source>
</reference>
<dbReference type="PROSITE" id="PS51257">
    <property type="entry name" value="PROKAR_LIPOPROTEIN"/>
    <property type="match status" value="1"/>
</dbReference>